<feature type="transmembrane region" description="Helical" evidence="5">
    <location>
        <begin position="355"/>
        <end position="374"/>
    </location>
</feature>
<evidence type="ECO:0000313" key="6">
    <source>
        <dbReference type="EMBL" id="CAJ1407018.1"/>
    </source>
</evidence>
<feature type="transmembrane region" description="Helical" evidence="5">
    <location>
        <begin position="286"/>
        <end position="309"/>
    </location>
</feature>
<dbReference type="AlphaFoldDB" id="A0AA36NLA9"/>
<dbReference type="PANTHER" id="PTHR10231">
    <property type="entry name" value="NUCLEOTIDE-SUGAR TRANSMEMBRANE TRANSPORTER"/>
    <property type="match status" value="1"/>
</dbReference>
<feature type="transmembrane region" description="Helical" evidence="5">
    <location>
        <begin position="225"/>
        <end position="241"/>
    </location>
</feature>
<evidence type="ECO:0000256" key="2">
    <source>
        <dbReference type="ARBA" id="ARBA00022692"/>
    </source>
</evidence>
<accession>A0AA36NLA9</accession>
<gene>
    <name evidence="6" type="ORF">EVOR1521_LOCUS28823</name>
</gene>
<feature type="transmembrane region" description="Helical" evidence="5">
    <location>
        <begin position="170"/>
        <end position="197"/>
    </location>
</feature>
<feature type="transmembrane region" description="Helical" evidence="5">
    <location>
        <begin position="253"/>
        <end position="274"/>
    </location>
</feature>
<feature type="transmembrane region" description="Helical" evidence="5">
    <location>
        <begin position="95"/>
        <end position="118"/>
    </location>
</feature>
<dbReference type="Pfam" id="PF04142">
    <property type="entry name" value="Nuc_sug_transp"/>
    <property type="match status" value="1"/>
</dbReference>
<dbReference type="Proteomes" id="UP001178507">
    <property type="component" value="Unassembled WGS sequence"/>
</dbReference>
<evidence type="ECO:0000256" key="3">
    <source>
        <dbReference type="ARBA" id="ARBA00022989"/>
    </source>
</evidence>
<keyword evidence="7" id="KW-1185">Reference proteome</keyword>
<sequence>MKVQRRNHRRQTLPCALALSLALACLHGLRLKPWRGSQNDLNGLTFYFPAGSQRRQSFVAKNSCAVNSARPARPATARPEIVEGITDKQASWERYIPALLIVVLVLQKCGADALTWFTKAKLGLPYSGSNASLVSELLKFPLLLLSVVLFQSAGELAPTIREAFTKSPFALWWVGLFYAAQSIMYFVCLQCTSAAAYQVLSQTKMIFTAGFMWQMLGKRFSRNQLLGLMLLVLGTVSTTLAELSEPVMPGARPWLGAALAVLSALLSALPNVFYEGVLKEQKNQWVTNLQLTAWISIWLCIIKGSTALVKSGGFGIPHLADLLYGFTPLVWVIVLLKTLNCVVIPACLKYGDNILYGYAKPVSIALTCLATTAFTRTPPSMTLVAGVILVALSIIVYSKADSTQPSQKADR</sequence>
<dbReference type="InterPro" id="IPR037185">
    <property type="entry name" value="EmrE-like"/>
</dbReference>
<comment type="subcellular location">
    <subcellularLocation>
        <location evidence="1">Membrane</location>
        <topology evidence="1">Multi-pass membrane protein</topology>
    </subcellularLocation>
</comment>
<feature type="transmembrane region" description="Helical" evidence="5">
    <location>
        <begin position="329"/>
        <end position="348"/>
    </location>
</feature>
<dbReference type="PROSITE" id="PS51257">
    <property type="entry name" value="PROKAR_LIPOPROTEIN"/>
    <property type="match status" value="1"/>
</dbReference>
<dbReference type="EMBL" id="CAUJNA010003655">
    <property type="protein sequence ID" value="CAJ1407018.1"/>
    <property type="molecule type" value="Genomic_DNA"/>
</dbReference>
<keyword evidence="4 5" id="KW-0472">Membrane</keyword>
<evidence type="ECO:0000256" key="5">
    <source>
        <dbReference type="SAM" id="Phobius"/>
    </source>
</evidence>
<dbReference type="InterPro" id="IPR007271">
    <property type="entry name" value="Nuc_sug_transpt"/>
</dbReference>
<evidence type="ECO:0000313" key="7">
    <source>
        <dbReference type="Proteomes" id="UP001178507"/>
    </source>
</evidence>
<evidence type="ECO:0000256" key="1">
    <source>
        <dbReference type="ARBA" id="ARBA00004141"/>
    </source>
</evidence>
<name>A0AA36NLA9_9DINO</name>
<proteinExistence type="predicted"/>
<dbReference type="SUPFAM" id="SSF103481">
    <property type="entry name" value="Multidrug resistance efflux transporter EmrE"/>
    <property type="match status" value="1"/>
</dbReference>
<comment type="caution">
    <text evidence="6">The sequence shown here is derived from an EMBL/GenBank/DDBJ whole genome shotgun (WGS) entry which is preliminary data.</text>
</comment>
<dbReference type="GO" id="GO:0000139">
    <property type="term" value="C:Golgi membrane"/>
    <property type="evidence" value="ECO:0007669"/>
    <property type="project" value="InterPro"/>
</dbReference>
<keyword evidence="2 5" id="KW-0812">Transmembrane</keyword>
<reference evidence="6" key="1">
    <citation type="submission" date="2023-08" db="EMBL/GenBank/DDBJ databases">
        <authorList>
            <person name="Chen Y."/>
            <person name="Shah S."/>
            <person name="Dougan E. K."/>
            <person name="Thang M."/>
            <person name="Chan C."/>
        </authorList>
    </citation>
    <scope>NUCLEOTIDE SEQUENCE</scope>
</reference>
<keyword evidence="3 5" id="KW-1133">Transmembrane helix</keyword>
<dbReference type="GO" id="GO:0015165">
    <property type="term" value="F:pyrimidine nucleotide-sugar transmembrane transporter activity"/>
    <property type="evidence" value="ECO:0007669"/>
    <property type="project" value="InterPro"/>
</dbReference>
<organism evidence="6 7">
    <name type="scientific">Effrenium voratum</name>
    <dbReference type="NCBI Taxonomy" id="2562239"/>
    <lineage>
        <taxon>Eukaryota</taxon>
        <taxon>Sar</taxon>
        <taxon>Alveolata</taxon>
        <taxon>Dinophyceae</taxon>
        <taxon>Suessiales</taxon>
        <taxon>Symbiodiniaceae</taxon>
        <taxon>Effrenium</taxon>
    </lineage>
</organism>
<protein>
    <submittedName>
        <fullName evidence="6">Uncharacterized protein</fullName>
    </submittedName>
</protein>
<dbReference type="NCBIfam" id="TIGR00803">
    <property type="entry name" value="nst"/>
    <property type="match status" value="1"/>
</dbReference>
<evidence type="ECO:0000256" key="4">
    <source>
        <dbReference type="ARBA" id="ARBA00023136"/>
    </source>
</evidence>
<feature type="transmembrane region" description="Helical" evidence="5">
    <location>
        <begin position="380"/>
        <end position="398"/>
    </location>
</feature>